<dbReference type="PANTHER" id="PTHR47784:SF5">
    <property type="entry name" value="STEROL UPTAKE CONTROL PROTEIN 2"/>
    <property type="match status" value="1"/>
</dbReference>
<feature type="compositionally biased region" description="Pro residues" evidence="2">
    <location>
        <begin position="7"/>
        <end position="18"/>
    </location>
</feature>
<evidence type="ECO:0000259" key="3">
    <source>
        <dbReference type="PROSITE" id="PS50048"/>
    </source>
</evidence>
<feature type="domain" description="Zn(2)-C6 fungal-type" evidence="3">
    <location>
        <begin position="41"/>
        <end position="71"/>
    </location>
</feature>
<evidence type="ECO:0000313" key="5">
    <source>
        <dbReference type="Proteomes" id="UP001281003"/>
    </source>
</evidence>
<protein>
    <recommendedName>
        <fullName evidence="3">Zn(2)-C6 fungal-type domain-containing protein</fullName>
    </recommendedName>
</protein>
<feature type="region of interest" description="Disordered" evidence="2">
    <location>
        <begin position="74"/>
        <end position="155"/>
    </location>
</feature>
<dbReference type="InterPro" id="IPR001138">
    <property type="entry name" value="Zn2Cys6_DnaBD"/>
</dbReference>
<feature type="compositionally biased region" description="Basic residues" evidence="2">
    <location>
        <begin position="26"/>
        <end position="40"/>
    </location>
</feature>
<evidence type="ECO:0000256" key="2">
    <source>
        <dbReference type="SAM" id="MobiDB-lite"/>
    </source>
</evidence>
<reference evidence="4" key="2">
    <citation type="submission" date="2023-07" db="EMBL/GenBank/DDBJ databases">
        <authorList>
            <consortium name="Lawrence Berkeley National Laboratory"/>
            <person name="Haridas S."/>
            <person name="Hensen N."/>
            <person name="Bonometti L."/>
            <person name="Westerberg I."/>
            <person name="Brannstrom I.O."/>
            <person name="Guillou S."/>
            <person name="Cros-Aarteil S."/>
            <person name="Calhoun S."/>
            <person name="Kuo A."/>
            <person name="Mondo S."/>
            <person name="Pangilinan J."/>
            <person name="Riley R."/>
            <person name="LaButti K."/>
            <person name="Andreopoulos B."/>
            <person name="Lipzen A."/>
            <person name="Chen C."/>
            <person name="Yanf M."/>
            <person name="Daum C."/>
            <person name="Ng V."/>
            <person name="Clum A."/>
            <person name="Steindorff A."/>
            <person name="Ohm R."/>
            <person name="Martin F."/>
            <person name="Silar P."/>
            <person name="Natvig D."/>
            <person name="Lalanne C."/>
            <person name="Gautier V."/>
            <person name="Ament-velasquez S.L."/>
            <person name="Kruys A."/>
            <person name="Hutchinson M.I."/>
            <person name="Powell A.J."/>
            <person name="Barry K."/>
            <person name="Miller A.N."/>
            <person name="Grigoriev I.V."/>
            <person name="Debuchy R."/>
            <person name="Gladieux P."/>
            <person name="Thoren M.H."/>
            <person name="Johannesson H."/>
        </authorList>
    </citation>
    <scope>NUCLEOTIDE SEQUENCE</scope>
    <source>
        <strain evidence="4">FGSC 1904</strain>
    </source>
</reference>
<dbReference type="Proteomes" id="UP001281003">
    <property type="component" value="Unassembled WGS sequence"/>
</dbReference>
<dbReference type="SUPFAM" id="SSF57701">
    <property type="entry name" value="Zn2/Cys6 DNA-binding domain"/>
    <property type="match status" value="1"/>
</dbReference>
<dbReference type="CDD" id="cd00067">
    <property type="entry name" value="GAL4"/>
    <property type="match status" value="1"/>
</dbReference>
<dbReference type="GO" id="GO:0008270">
    <property type="term" value="F:zinc ion binding"/>
    <property type="evidence" value="ECO:0007669"/>
    <property type="project" value="InterPro"/>
</dbReference>
<evidence type="ECO:0000313" key="4">
    <source>
        <dbReference type="EMBL" id="KAK3401296.1"/>
    </source>
</evidence>
<name>A0AAE0PJQ9_SORBR</name>
<organism evidence="4 5">
    <name type="scientific">Sordaria brevicollis</name>
    <dbReference type="NCBI Taxonomy" id="83679"/>
    <lineage>
        <taxon>Eukaryota</taxon>
        <taxon>Fungi</taxon>
        <taxon>Dikarya</taxon>
        <taxon>Ascomycota</taxon>
        <taxon>Pezizomycotina</taxon>
        <taxon>Sordariomycetes</taxon>
        <taxon>Sordariomycetidae</taxon>
        <taxon>Sordariales</taxon>
        <taxon>Sordariaceae</taxon>
        <taxon>Sordaria</taxon>
    </lineage>
</organism>
<feature type="region of interest" description="Disordered" evidence="2">
    <location>
        <begin position="637"/>
        <end position="675"/>
    </location>
</feature>
<dbReference type="PANTHER" id="PTHR47784">
    <property type="entry name" value="STEROL UPTAKE CONTROL PROTEIN 2"/>
    <property type="match status" value="1"/>
</dbReference>
<dbReference type="SMART" id="SM00066">
    <property type="entry name" value="GAL4"/>
    <property type="match status" value="1"/>
</dbReference>
<dbReference type="InterPro" id="IPR053157">
    <property type="entry name" value="Sterol_Uptake_Regulator"/>
</dbReference>
<dbReference type="AlphaFoldDB" id="A0AAE0PJQ9"/>
<feature type="region of interest" description="Disordered" evidence="2">
    <location>
        <begin position="193"/>
        <end position="216"/>
    </location>
</feature>
<feature type="compositionally biased region" description="Polar residues" evidence="2">
    <location>
        <begin position="728"/>
        <end position="753"/>
    </location>
</feature>
<dbReference type="InterPro" id="IPR036864">
    <property type="entry name" value="Zn2-C6_fun-type_DNA-bd_sf"/>
</dbReference>
<dbReference type="PROSITE" id="PS00463">
    <property type="entry name" value="ZN2_CY6_FUNGAL_1"/>
    <property type="match status" value="1"/>
</dbReference>
<feature type="compositionally biased region" description="Low complexity" evidence="2">
    <location>
        <begin position="103"/>
        <end position="114"/>
    </location>
</feature>
<comment type="caution">
    <text evidence="4">The sequence shown here is derived from an EMBL/GenBank/DDBJ whole genome shotgun (WGS) entry which is preliminary data.</text>
</comment>
<feature type="compositionally biased region" description="Low complexity" evidence="2">
    <location>
        <begin position="704"/>
        <end position="718"/>
    </location>
</feature>
<feature type="compositionally biased region" description="Low complexity" evidence="2">
    <location>
        <begin position="77"/>
        <end position="90"/>
    </location>
</feature>
<dbReference type="Pfam" id="PF00172">
    <property type="entry name" value="Zn_clus"/>
    <property type="match status" value="1"/>
</dbReference>
<evidence type="ECO:0000256" key="1">
    <source>
        <dbReference type="ARBA" id="ARBA00023242"/>
    </source>
</evidence>
<feature type="region of interest" description="Disordered" evidence="2">
    <location>
        <begin position="704"/>
        <end position="782"/>
    </location>
</feature>
<dbReference type="Gene3D" id="4.10.240.10">
    <property type="entry name" value="Zn(2)-C6 fungal-type DNA-binding domain"/>
    <property type="match status" value="1"/>
</dbReference>
<feature type="compositionally biased region" description="Pro residues" evidence="2">
    <location>
        <begin position="198"/>
        <end position="207"/>
    </location>
</feature>
<feature type="compositionally biased region" description="Low complexity" evidence="2">
    <location>
        <begin position="640"/>
        <end position="669"/>
    </location>
</feature>
<feature type="compositionally biased region" description="Pro residues" evidence="2">
    <location>
        <begin position="140"/>
        <end position="154"/>
    </location>
</feature>
<accession>A0AAE0PJQ9</accession>
<sequence length="782" mass="83089">MLDAGSPRPPGPPGPPVVPSGDNSKAVRKGPRLGHKKSRYGCQKCKLRRVKCDEAKPACKECRKHDVPCIYQHLQLGGPTSSSSPGSWPRPHSKPPLDAPLSAGPAPNPGTNSPGPGPGPSGNRPTSVSGPDPVVYGPASHPPLPPTTTYPTYPPMAIQALNNPFTEASGPSPITSTSYPPISASVNHFRLSAAPGPKYDPPTPPLSAEPSSYRSHTTDDPFGYITVSSVKDHETFKSDPLHDHTQGFISSDFDLYNYYIGRTASTLSRGLHDRIWAIELPRLAITSKFLTHNMLSTSAFHLAYTTAEGGSVADSVADSASVSDSDSYGEKRKKYAAAGRRHFNLAVTGIRQVLLQDSVTPSNCHALFCSSSLLFIGALADRGPVLATLATPGPGKGASSFIHELVSVFRMVKGIGGVVNAQEAILREGPVGALFSSTPSPEEEHPMLRGLMRRGRVVKEMGMDTQTVIKEINLMIDSIQFALRTSVTPEGDFIAVWPISMSEEFLGMLVRPERPPQQHGQKQQEQYRNPVALALVGYYCCVMKETERQCWFTKGWAEAVVKEVVADLEEMAGVSTSASGSGGGGYDVYRQPQTVVHQQTEKQSECSSSSSSSPWVTYWLREAKWAEAWVLGRGTCNNGSSSTSSSPVPTTTTTTTTTAAAAFSNAPPTVVTRGPDVGIRGHQPGVLPTPVTTTTMPPDVVPVPVTGTTQGTSTSSWLPLPPSVDVPATSTTQGQQPATPAVFSNSPIMGTTGQRHELGVSRPALTTCRTPREDAAVTGGRG</sequence>
<gene>
    <name evidence="4" type="ORF">B0T20DRAFT_491757</name>
</gene>
<proteinExistence type="predicted"/>
<reference evidence="4" key="1">
    <citation type="journal article" date="2023" name="Mol. Phylogenet. Evol.">
        <title>Genome-scale phylogeny and comparative genomics of the fungal order Sordariales.</title>
        <authorList>
            <person name="Hensen N."/>
            <person name="Bonometti L."/>
            <person name="Westerberg I."/>
            <person name="Brannstrom I.O."/>
            <person name="Guillou S."/>
            <person name="Cros-Aarteil S."/>
            <person name="Calhoun S."/>
            <person name="Haridas S."/>
            <person name="Kuo A."/>
            <person name="Mondo S."/>
            <person name="Pangilinan J."/>
            <person name="Riley R."/>
            <person name="LaButti K."/>
            <person name="Andreopoulos B."/>
            <person name="Lipzen A."/>
            <person name="Chen C."/>
            <person name="Yan M."/>
            <person name="Daum C."/>
            <person name="Ng V."/>
            <person name="Clum A."/>
            <person name="Steindorff A."/>
            <person name="Ohm R.A."/>
            <person name="Martin F."/>
            <person name="Silar P."/>
            <person name="Natvig D.O."/>
            <person name="Lalanne C."/>
            <person name="Gautier V."/>
            <person name="Ament-Velasquez S.L."/>
            <person name="Kruys A."/>
            <person name="Hutchinson M.I."/>
            <person name="Powell A.J."/>
            <person name="Barry K."/>
            <person name="Miller A.N."/>
            <person name="Grigoriev I.V."/>
            <person name="Debuchy R."/>
            <person name="Gladieux P."/>
            <person name="Hiltunen Thoren M."/>
            <person name="Johannesson H."/>
        </authorList>
    </citation>
    <scope>NUCLEOTIDE SEQUENCE</scope>
    <source>
        <strain evidence="4">FGSC 1904</strain>
    </source>
</reference>
<dbReference type="EMBL" id="JAUTDP010000002">
    <property type="protein sequence ID" value="KAK3401296.1"/>
    <property type="molecule type" value="Genomic_DNA"/>
</dbReference>
<keyword evidence="5" id="KW-1185">Reference proteome</keyword>
<keyword evidence="1" id="KW-0539">Nucleus</keyword>
<dbReference type="GO" id="GO:0001228">
    <property type="term" value="F:DNA-binding transcription activator activity, RNA polymerase II-specific"/>
    <property type="evidence" value="ECO:0007669"/>
    <property type="project" value="TreeGrafter"/>
</dbReference>
<feature type="region of interest" description="Disordered" evidence="2">
    <location>
        <begin position="1"/>
        <end position="40"/>
    </location>
</feature>
<dbReference type="PROSITE" id="PS50048">
    <property type="entry name" value="ZN2_CY6_FUNGAL_2"/>
    <property type="match status" value="1"/>
</dbReference>